<protein>
    <recommendedName>
        <fullName evidence="5">YggT family protein</fullName>
    </recommendedName>
</protein>
<proteinExistence type="predicted"/>
<dbReference type="EMBL" id="JBHMCF010000013">
    <property type="protein sequence ID" value="MFB9471585.1"/>
    <property type="molecule type" value="Genomic_DNA"/>
</dbReference>
<gene>
    <name evidence="3" type="ORF">ACFFR3_18845</name>
</gene>
<dbReference type="RefSeq" id="WP_364377469.1">
    <property type="nucleotide sequence ID" value="NZ_JBHMCF010000013.1"/>
</dbReference>
<keyword evidence="2" id="KW-1133">Transmembrane helix</keyword>
<accession>A0ABV5NMP4</accession>
<comment type="caution">
    <text evidence="3">The sequence shown here is derived from an EMBL/GenBank/DDBJ whole genome shotgun (WGS) entry which is preliminary data.</text>
</comment>
<feature type="transmembrane region" description="Helical" evidence="2">
    <location>
        <begin position="57"/>
        <end position="81"/>
    </location>
</feature>
<feature type="region of interest" description="Disordered" evidence="1">
    <location>
        <begin position="1"/>
        <end position="49"/>
    </location>
</feature>
<name>A0ABV5NMP4_9ACTN</name>
<organism evidence="3 4">
    <name type="scientific">Nonomuraea salmonea</name>
    <dbReference type="NCBI Taxonomy" id="46181"/>
    <lineage>
        <taxon>Bacteria</taxon>
        <taxon>Bacillati</taxon>
        <taxon>Actinomycetota</taxon>
        <taxon>Actinomycetes</taxon>
        <taxon>Streptosporangiales</taxon>
        <taxon>Streptosporangiaceae</taxon>
        <taxon>Nonomuraea</taxon>
    </lineage>
</organism>
<sequence length="148" mass="15782">MTDTPHPPHAGDRLVASPVKGGAVTESRPRAGSGPAVPRPHRPARPGGRTLTPWRRVVTALAALVRLAARVAALSVLLYAIFTVLKANPANVWYQFVETLASSLSLGLTNLFQFADPRWTTLVNYGLAALVWLIIGSAVAGLIRRTAD</sequence>
<keyword evidence="2" id="KW-0812">Transmembrane</keyword>
<reference evidence="3 4" key="1">
    <citation type="submission" date="2024-09" db="EMBL/GenBank/DDBJ databases">
        <authorList>
            <person name="Sun Q."/>
            <person name="Mori K."/>
        </authorList>
    </citation>
    <scope>NUCLEOTIDE SEQUENCE [LARGE SCALE GENOMIC DNA]</scope>
    <source>
        <strain evidence="3 4">JCM 3324</strain>
    </source>
</reference>
<evidence type="ECO:0000256" key="1">
    <source>
        <dbReference type="SAM" id="MobiDB-lite"/>
    </source>
</evidence>
<evidence type="ECO:0000256" key="2">
    <source>
        <dbReference type="SAM" id="Phobius"/>
    </source>
</evidence>
<evidence type="ECO:0000313" key="3">
    <source>
        <dbReference type="EMBL" id="MFB9471585.1"/>
    </source>
</evidence>
<dbReference type="Proteomes" id="UP001589568">
    <property type="component" value="Unassembled WGS sequence"/>
</dbReference>
<evidence type="ECO:0000313" key="4">
    <source>
        <dbReference type="Proteomes" id="UP001589568"/>
    </source>
</evidence>
<feature type="transmembrane region" description="Helical" evidence="2">
    <location>
        <begin position="122"/>
        <end position="143"/>
    </location>
</feature>
<keyword evidence="2" id="KW-0472">Membrane</keyword>
<evidence type="ECO:0008006" key="5">
    <source>
        <dbReference type="Google" id="ProtNLM"/>
    </source>
</evidence>
<keyword evidence="4" id="KW-1185">Reference proteome</keyword>